<gene>
    <name evidence="2" type="ORF">KFK09_022475</name>
</gene>
<comment type="caution">
    <text evidence="2">The sequence shown here is derived from an EMBL/GenBank/DDBJ whole genome shotgun (WGS) entry which is preliminary data.</text>
</comment>
<keyword evidence="3" id="KW-1185">Reference proteome</keyword>
<dbReference type="Proteomes" id="UP000829196">
    <property type="component" value="Unassembled WGS sequence"/>
</dbReference>
<reference evidence="2" key="1">
    <citation type="journal article" date="2022" name="Front. Genet.">
        <title>Chromosome-Scale Assembly of the Dendrobium nobile Genome Provides Insights Into the Molecular Mechanism of the Biosynthesis of the Medicinal Active Ingredient of Dendrobium.</title>
        <authorList>
            <person name="Xu Q."/>
            <person name="Niu S.-C."/>
            <person name="Li K.-L."/>
            <person name="Zheng P.-J."/>
            <person name="Zhang X.-J."/>
            <person name="Jia Y."/>
            <person name="Liu Y."/>
            <person name="Niu Y.-X."/>
            <person name="Yu L.-H."/>
            <person name="Chen D.-F."/>
            <person name="Zhang G.-Q."/>
        </authorList>
    </citation>
    <scope>NUCLEOTIDE SEQUENCE</scope>
    <source>
        <tissue evidence="2">Leaf</tissue>
    </source>
</reference>
<feature type="transmembrane region" description="Helical" evidence="1">
    <location>
        <begin position="12"/>
        <end position="37"/>
    </location>
</feature>
<evidence type="ECO:0000313" key="2">
    <source>
        <dbReference type="EMBL" id="KAI0496168.1"/>
    </source>
</evidence>
<evidence type="ECO:0000256" key="1">
    <source>
        <dbReference type="SAM" id="Phobius"/>
    </source>
</evidence>
<keyword evidence="1" id="KW-0472">Membrane</keyword>
<protein>
    <submittedName>
        <fullName evidence="2">Uncharacterized protein</fullName>
    </submittedName>
</protein>
<keyword evidence="1" id="KW-1133">Transmembrane helix</keyword>
<accession>A0A8T3AJ95</accession>
<keyword evidence="1" id="KW-0812">Transmembrane</keyword>
<proteinExistence type="predicted"/>
<sequence>MISNLNIFEFLGFLRFFWIFGIFVEFWDFCAVLAFLVEFENVWNGLLGDN</sequence>
<evidence type="ECO:0000313" key="3">
    <source>
        <dbReference type="Proteomes" id="UP000829196"/>
    </source>
</evidence>
<dbReference type="SMR" id="A0A8T3AJ95"/>
<organism evidence="2 3">
    <name type="scientific">Dendrobium nobile</name>
    <name type="common">Orchid</name>
    <dbReference type="NCBI Taxonomy" id="94219"/>
    <lineage>
        <taxon>Eukaryota</taxon>
        <taxon>Viridiplantae</taxon>
        <taxon>Streptophyta</taxon>
        <taxon>Embryophyta</taxon>
        <taxon>Tracheophyta</taxon>
        <taxon>Spermatophyta</taxon>
        <taxon>Magnoliopsida</taxon>
        <taxon>Liliopsida</taxon>
        <taxon>Asparagales</taxon>
        <taxon>Orchidaceae</taxon>
        <taxon>Epidendroideae</taxon>
        <taxon>Malaxideae</taxon>
        <taxon>Dendrobiinae</taxon>
        <taxon>Dendrobium</taxon>
    </lineage>
</organism>
<dbReference type="AlphaFoldDB" id="A0A8T3AJ95"/>
<name>A0A8T3AJ95_DENNO</name>
<dbReference type="EMBL" id="JAGYWB010000016">
    <property type="protein sequence ID" value="KAI0496168.1"/>
    <property type="molecule type" value="Genomic_DNA"/>
</dbReference>